<protein>
    <recommendedName>
        <fullName evidence="3">Reverse transcriptase domain-containing protein</fullName>
    </recommendedName>
</protein>
<organism evidence="1 2">
    <name type="scientific">Geotrichum candidum</name>
    <name type="common">Oospora lactis</name>
    <name type="synonym">Dipodascus geotrichum</name>
    <dbReference type="NCBI Taxonomy" id="1173061"/>
    <lineage>
        <taxon>Eukaryota</taxon>
        <taxon>Fungi</taxon>
        <taxon>Dikarya</taxon>
        <taxon>Ascomycota</taxon>
        <taxon>Saccharomycotina</taxon>
        <taxon>Dipodascomycetes</taxon>
        <taxon>Dipodascales</taxon>
        <taxon>Dipodascaceae</taxon>
        <taxon>Geotrichum</taxon>
    </lineage>
</organism>
<comment type="caution">
    <text evidence="1">The sequence shown here is derived from an EMBL/GenBank/DDBJ whole genome shotgun (WGS) entry which is preliminary data.</text>
</comment>
<reference evidence="1" key="1">
    <citation type="submission" date="2014-03" db="EMBL/GenBank/DDBJ databases">
        <authorList>
            <person name="Casaregola S."/>
        </authorList>
    </citation>
    <scope>NUCLEOTIDE SEQUENCE [LARGE SCALE GENOMIC DNA]</scope>
    <source>
        <strain evidence="1">CLIB 918</strain>
    </source>
</reference>
<name>A0A0J9XCF7_GEOCN</name>
<dbReference type="OrthoDB" id="74545at2759"/>
<keyword evidence="2" id="KW-1185">Reference proteome</keyword>
<evidence type="ECO:0008006" key="3">
    <source>
        <dbReference type="Google" id="ProtNLM"/>
    </source>
</evidence>
<proteinExistence type="predicted"/>
<dbReference type="EMBL" id="CCBN010000008">
    <property type="protein sequence ID" value="CDO54526.1"/>
    <property type="molecule type" value="Genomic_DNA"/>
</dbReference>
<sequence length="846" mass="98302">MSSAETLKAVTDVKHAQLNENFEIFNSFHQNLLESIEGKAPLKQLEILLEKCSKPSSSFDISSLINRVEALSVFSQDTAFCSDTKVRAWCKEIIDSLNIESEKYKYTRLFYKLILDAVQESSKPQEKKGDFKAEMAEQREQFEQFVFSESTGDATVIKGYLNDELFGKYGDELEKLRNEITTFCNSFSDLPIAVSDVTSTIRNLIATGLVNNDNIKILRGFLDNTVVIKEIADVMTVKLRSLNSWNWPMEGLKAEQKRQLSGKYRVYAHSDLIDTIFLHYLGVTWAVQLRQTLVKFTKSKAWKLNYNEKSNERKEFYFGSKISAVIPIDQKRYRVQHEKFLLTQLAKSRKGGQATGYCDSDDESDDDISDFQKTNIGELRQELLRILVTELELSKALERPHTIVRSDFKWFGPSLSHVTILSVMEFFGATEEWIEFFRKFLAVPIKFADNEDVRVRTRGTPMSYAFSDLFGESILFLLDFTVNQYGDGLFLYRLHDDFWMWHHDQTLVTKVWKQMNRFNEIFGLTFNEEKTGSKTIGADLHDADLPIGNGIKWGFLELSDSGKLMIDQKNVDEHIEELRRQLSGTKSVLNWTKAYNSYIKFLVNNFGDLSPNLSYYHLDDMVVTLTRINTELFNEYSPVSYLGKLLKENYDATDLVQGWFFLPAEAGGLDLCDVRIFFHLMKTEKTLKDKEDRRNGIKPEPAPFTKASEDDRKTYDEVREAFFHRRDQRSIEKFSVQEEDYPSFEFFLSCRENWIRSWEEAYDTSSSLALRNGYSLPCENNINRDYGVLPTQLSEFNGLTQRSTIETFYLDEMIEKWGSEITPIFNQFKPLGLVQAWKKERTEWMK</sequence>
<dbReference type="AlphaFoldDB" id="A0A0J9XCF7"/>
<evidence type="ECO:0000313" key="1">
    <source>
        <dbReference type="EMBL" id="CDO54526.1"/>
    </source>
</evidence>
<dbReference type="STRING" id="1173061.A0A0J9XCF7"/>
<gene>
    <name evidence="1" type="ORF">BN980_GECA08s00560g</name>
</gene>
<dbReference type="PANTHER" id="PTHR37015">
    <property type="entry name" value="REVERSE TRANSCRIPTASE DOMAIN-CONTAINING PROTEIN"/>
    <property type="match status" value="1"/>
</dbReference>
<accession>A0A0J9XCF7</accession>
<dbReference type="Proteomes" id="UP000242525">
    <property type="component" value="Unassembled WGS sequence"/>
</dbReference>
<evidence type="ECO:0000313" key="2">
    <source>
        <dbReference type="Proteomes" id="UP000242525"/>
    </source>
</evidence>
<dbReference type="PANTHER" id="PTHR37015:SF2">
    <property type="entry name" value="REVERSE TRANSCRIPTASE DOMAIN-CONTAINING PROTEIN"/>
    <property type="match status" value="1"/>
</dbReference>